<dbReference type="SUPFAM" id="SSF47384">
    <property type="entry name" value="Homodimeric domain of signal transducing histidine kinase"/>
    <property type="match status" value="1"/>
</dbReference>
<dbReference type="Gene3D" id="1.10.287.130">
    <property type="match status" value="1"/>
</dbReference>
<dbReference type="InterPro" id="IPR000700">
    <property type="entry name" value="PAS-assoc_C"/>
</dbReference>
<feature type="transmembrane region" description="Helical" evidence="8">
    <location>
        <begin position="188"/>
        <end position="207"/>
    </location>
</feature>
<dbReference type="SMART" id="SM00091">
    <property type="entry name" value="PAS"/>
    <property type="match status" value="1"/>
</dbReference>
<dbReference type="FunFam" id="1.10.287.130:FF:000070">
    <property type="entry name" value="Histidine kinase sensor protein"/>
    <property type="match status" value="1"/>
</dbReference>
<evidence type="ECO:0000256" key="8">
    <source>
        <dbReference type="SAM" id="Phobius"/>
    </source>
</evidence>
<feature type="transmembrane region" description="Helical" evidence="8">
    <location>
        <begin position="157"/>
        <end position="176"/>
    </location>
</feature>
<dbReference type="Proteomes" id="UP000179037">
    <property type="component" value="Unassembled WGS sequence"/>
</dbReference>
<dbReference type="PANTHER" id="PTHR42878">
    <property type="entry name" value="TWO-COMPONENT HISTIDINE KINASE"/>
    <property type="match status" value="1"/>
</dbReference>
<feature type="coiled-coil region" evidence="7">
    <location>
        <begin position="416"/>
        <end position="447"/>
    </location>
</feature>
<evidence type="ECO:0000256" key="3">
    <source>
        <dbReference type="ARBA" id="ARBA00022553"/>
    </source>
</evidence>
<keyword evidence="6 8" id="KW-0472">Membrane</keyword>
<dbReference type="SMART" id="SM00388">
    <property type="entry name" value="HisKA"/>
    <property type="match status" value="1"/>
</dbReference>
<dbReference type="GO" id="GO:0000155">
    <property type="term" value="F:phosphorelay sensor kinase activity"/>
    <property type="evidence" value="ECO:0007669"/>
    <property type="project" value="InterPro"/>
</dbReference>
<feature type="domain" description="PAC" evidence="11">
    <location>
        <begin position="375"/>
        <end position="425"/>
    </location>
</feature>
<dbReference type="PROSITE" id="PS50109">
    <property type="entry name" value="HIS_KIN"/>
    <property type="match status" value="1"/>
</dbReference>
<dbReference type="InterPro" id="IPR005467">
    <property type="entry name" value="His_kinase_dom"/>
</dbReference>
<evidence type="ECO:0000313" key="12">
    <source>
        <dbReference type="EMBL" id="OGI50686.1"/>
    </source>
</evidence>
<comment type="caution">
    <text evidence="12">The sequence shown here is derived from an EMBL/GenBank/DDBJ whole genome shotgun (WGS) entry which is preliminary data.</text>
</comment>
<evidence type="ECO:0000256" key="7">
    <source>
        <dbReference type="SAM" id="Coils"/>
    </source>
</evidence>
<dbReference type="STRING" id="1817768.A3A87_04205"/>
<dbReference type="Gene3D" id="3.30.565.10">
    <property type="entry name" value="Histidine kinase-like ATPase, C-terminal domain"/>
    <property type="match status" value="1"/>
</dbReference>
<dbReference type="InterPro" id="IPR003594">
    <property type="entry name" value="HATPase_dom"/>
</dbReference>
<feature type="transmembrane region" description="Helical" evidence="8">
    <location>
        <begin position="22"/>
        <end position="42"/>
    </location>
</feature>
<dbReference type="InterPro" id="IPR050351">
    <property type="entry name" value="BphY/WalK/GraS-like"/>
</dbReference>
<gene>
    <name evidence="12" type="ORF">A3A87_04205</name>
</gene>
<reference evidence="12 13" key="1">
    <citation type="journal article" date="2016" name="Nat. Commun.">
        <title>Thousands of microbial genomes shed light on interconnected biogeochemical processes in an aquifer system.</title>
        <authorList>
            <person name="Anantharaman K."/>
            <person name="Brown C.T."/>
            <person name="Hug L.A."/>
            <person name="Sharon I."/>
            <person name="Castelle C.J."/>
            <person name="Probst A.J."/>
            <person name="Thomas B.C."/>
            <person name="Singh A."/>
            <person name="Wilkins M.J."/>
            <person name="Karaoz U."/>
            <person name="Brodie E.L."/>
            <person name="Williams K.H."/>
            <person name="Hubbard S.S."/>
            <person name="Banfield J.F."/>
        </authorList>
    </citation>
    <scope>NUCLEOTIDE SEQUENCE [LARGE SCALE GENOMIC DNA]</scope>
</reference>
<evidence type="ECO:0000256" key="2">
    <source>
        <dbReference type="ARBA" id="ARBA00012438"/>
    </source>
</evidence>
<dbReference type="Gene3D" id="3.30.450.20">
    <property type="entry name" value="PAS domain"/>
    <property type="match status" value="1"/>
</dbReference>
<proteinExistence type="predicted"/>
<sequence length="665" mass="71692">MTATAASPLDAFCRSFSRAASVLLMLGGGFILLGWAFNLAVLKSIVPGYATAKPNAAVAFVMAGVALQLLMARATGSTARGLIVVLSVFIALIGAATLAQYVLGVNPGIDRLLFPGSPDNPGSPYPGRMSPYTATSFVFVGAALMQFNTEIQKHARACAVLVGLFGLLGLVSHLYSVAPEGLAAYTQMALPTAALLLLFSLGALCAFPERGVAALVISRGGAGAVARYLLPAAILVPVLFGWLRLYGQQHGLYGTEFGLVLMAVSASAVLTGLVYWSAGKIGRGEAEQNRLAAALRESENMFRNAFESSPDAIVGVNRDGRIVRVNQQAERIFGYSRGDLIGAPVEMLIPMRLTERHAQNRQDYMSHPHMRPMGSGLELSARRKDGTEFPVDVMLGPVETNSGPLVLSTIRDITERKRAEAEIRQLNAELENRVVQRTAELEAANKELEAFSYSVSHDLRAPLRSIDGFGQALLDDCASRLDDNGRHYLQRIRGSTQHMGQLIDDLLKLSRVARAEIHREPVDLTQMAQTVIAGLRGTEPGRQVEFQAQDGMTADGDPRLLPIVLENLFSNAWKFTSRAEQARIEMASFANDAGGRAYYVRDNGVGFDMAYVDKLFGAFQRLHAPADFPGTGIGLATVKRIVHRHGGRVWAEGAVGKGATFYFTL</sequence>
<feature type="transmembrane region" description="Helical" evidence="8">
    <location>
        <begin position="129"/>
        <end position="145"/>
    </location>
</feature>
<dbReference type="InterPro" id="IPR036890">
    <property type="entry name" value="HATPase_C_sf"/>
</dbReference>
<dbReference type="SMART" id="SM00387">
    <property type="entry name" value="HATPase_c"/>
    <property type="match status" value="1"/>
</dbReference>
<feature type="transmembrane region" description="Helical" evidence="8">
    <location>
        <begin position="54"/>
        <end position="70"/>
    </location>
</feature>
<dbReference type="PRINTS" id="PR00344">
    <property type="entry name" value="BCTRLSENSOR"/>
</dbReference>
<evidence type="ECO:0000259" key="11">
    <source>
        <dbReference type="PROSITE" id="PS50113"/>
    </source>
</evidence>
<keyword evidence="8" id="KW-0812">Transmembrane</keyword>
<feature type="domain" description="Histidine kinase" evidence="9">
    <location>
        <begin position="454"/>
        <end position="665"/>
    </location>
</feature>
<dbReference type="Pfam" id="PF02518">
    <property type="entry name" value="HATPase_c"/>
    <property type="match status" value="1"/>
</dbReference>
<protein>
    <recommendedName>
        <fullName evidence="2">histidine kinase</fullName>
        <ecNumber evidence="2">2.7.13.3</ecNumber>
    </recommendedName>
</protein>
<keyword evidence="7" id="KW-0175">Coiled coil</keyword>
<dbReference type="GO" id="GO:0007234">
    <property type="term" value="P:osmosensory signaling via phosphorelay pathway"/>
    <property type="evidence" value="ECO:0007669"/>
    <property type="project" value="TreeGrafter"/>
</dbReference>
<dbReference type="AlphaFoldDB" id="A0A1F6TZY7"/>
<dbReference type="CDD" id="cd00082">
    <property type="entry name" value="HisKA"/>
    <property type="match status" value="1"/>
</dbReference>
<evidence type="ECO:0000256" key="4">
    <source>
        <dbReference type="ARBA" id="ARBA00022679"/>
    </source>
</evidence>
<feature type="transmembrane region" description="Helical" evidence="8">
    <location>
        <begin position="257"/>
        <end position="276"/>
    </location>
</feature>
<dbReference type="Pfam" id="PF00512">
    <property type="entry name" value="HisKA"/>
    <property type="match status" value="1"/>
</dbReference>
<dbReference type="PROSITE" id="PS50112">
    <property type="entry name" value="PAS"/>
    <property type="match status" value="1"/>
</dbReference>
<organism evidence="12 13">
    <name type="scientific">Candidatus Muproteobacteria bacterium RIFCSPLOWO2_01_FULL_60_18</name>
    <dbReference type="NCBI Taxonomy" id="1817768"/>
    <lineage>
        <taxon>Bacteria</taxon>
        <taxon>Pseudomonadati</taxon>
        <taxon>Pseudomonadota</taxon>
        <taxon>Candidatus Muproteobacteria</taxon>
    </lineage>
</organism>
<evidence type="ECO:0000313" key="13">
    <source>
        <dbReference type="Proteomes" id="UP000179037"/>
    </source>
</evidence>
<evidence type="ECO:0000256" key="1">
    <source>
        <dbReference type="ARBA" id="ARBA00000085"/>
    </source>
</evidence>
<dbReference type="InterPro" id="IPR004358">
    <property type="entry name" value="Sig_transdc_His_kin-like_C"/>
</dbReference>
<dbReference type="InterPro" id="IPR003661">
    <property type="entry name" value="HisK_dim/P_dom"/>
</dbReference>
<dbReference type="SUPFAM" id="SSF55874">
    <property type="entry name" value="ATPase domain of HSP90 chaperone/DNA topoisomerase II/histidine kinase"/>
    <property type="match status" value="1"/>
</dbReference>
<comment type="catalytic activity">
    <reaction evidence="1">
        <text>ATP + protein L-histidine = ADP + protein N-phospho-L-histidine.</text>
        <dbReference type="EC" id="2.7.13.3"/>
    </reaction>
</comment>
<evidence type="ECO:0000259" key="9">
    <source>
        <dbReference type="PROSITE" id="PS50109"/>
    </source>
</evidence>
<dbReference type="GO" id="GO:0016020">
    <property type="term" value="C:membrane"/>
    <property type="evidence" value="ECO:0007669"/>
    <property type="project" value="UniProtKB-SubCell"/>
</dbReference>
<dbReference type="GO" id="GO:0030295">
    <property type="term" value="F:protein kinase activator activity"/>
    <property type="evidence" value="ECO:0007669"/>
    <property type="project" value="TreeGrafter"/>
</dbReference>
<name>A0A1F6TZY7_9PROT</name>
<dbReference type="InterPro" id="IPR036097">
    <property type="entry name" value="HisK_dim/P_sf"/>
</dbReference>
<dbReference type="FunFam" id="3.30.565.10:FF:000006">
    <property type="entry name" value="Sensor histidine kinase WalK"/>
    <property type="match status" value="1"/>
</dbReference>
<evidence type="ECO:0000256" key="6">
    <source>
        <dbReference type="ARBA" id="ARBA00023136"/>
    </source>
</evidence>
<dbReference type="InterPro" id="IPR000014">
    <property type="entry name" value="PAS"/>
</dbReference>
<feature type="domain" description="PAS" evidence="10">
    <location>
        <begin position="298"/>
        <end position="350"/>
    </location>
</feature>
<dbReference type="Pfam" id="PF13426">
    <property type="entry name" value="PAS_9"/>
    <property type="match status" value="1"/>
</dbReference>
<keyword evidence="5" id="KW-0418">Kinase</keyword>
<keyword evidence="4" id="KW-0808">Transferase</keyword>
<dbReference type="PROSITE" id="PS50113">
    <property type="entry name" value="PAC"/>
    <property type="match status" value="1"/>
</dbReference>
<dbReference type="EC" id="2.7.13.3" evidence="2"/>
<feature type="transmembrane region" description="Helical" evidence="8">
    <location>
        <begin position="228"/>
        <end position="245"/>
    </location>
</feature>
<accession>A0A1F6TZY7</accession>
<dbReference type="GO" id="GO:0000156">
    <property type="term" value="F:phosphorelay response regulator activity"/>
    <property type="evidence" value="ECO:0007669"/>
    <property type="project" value="TreeGrafter"/>
</dbReference>
<dbReference type="CDD" id="cd00130">
    <property type="entry name" value="PAS"/>
    <property type="match status" value="1"/>
</dbReference>
<feature type="transmembrane region" description="Helical" evidence="8">
    <location>
        <begin position="82"/>
        <end position="103"/>
    </location>
</feature>
<keyword evidence="3" id="KW-0597">Phosphoprotein</keyword>
<dbReference type="EMBL" id="MFTC01000063">
    <property type="protein sequence ID" value="OGI50686.1"/>
    <property type="molecule type" value="Genomic_DNA"/>
</dbReference>
<evidence type="ECO:0000256" key="5">
    <source>
        <dbReference type="ARBA" id="ARBA00022777"/>
    </source>
</evidence>
<dbReference type="PANTHER" id="PTHR42878:SF15">
    <property type="entry name" value="BACTERIOPHYTOCHROME"/>
    <property type="match status" value="1"/>
</dbReference>
<dbReference type="InterPro" id="IPR035965">
    <property type="entry name" value="PAS-like_dom_sf"/>
</dbReference>
<evidence type="ECO:0000259" key="10">
    <source>
        <dbReference type="PROSITE" id="PS50112"/>
    </source>
</evidence>
<keyword evidence="8" id="KW-1133">Transmembrane helix</keyword>
<dbReference type="SUPFAM" id="SSF55785">
    <property type="entry name" value="PYP-like sensor domain (PAS domain)"/>
    <property type="match status" value="1"/>
</dbReference>
<dbReference type="NCBIfam" id="TIGR00229">
    <property type="entry name" value="sensory_box"/>
    <property type="match status" value="1"/>
</dbReference>